<evidence type="ECO:0000313" key="9">
    <source>
        <dbReference type="EMBL" id="PJC28276.1"/>
    </source>
</evidence>
<keyword evidence="1" id="KW-0436">Ligase</keyword>
<sequence length="381" mass="42630">MIKKKLIHPVKRRIAKYYLSFLRKFFGLKVIGITGSAGKTTTKEMLASTLKLKGRTVWSHANIDPVYNIPTTILKCTPWSKYLILEMGVEYPNEMDFYLWLAKPNIGVITNIYQTHTEFLEDVEGVAEEKGKLLTALGELNFAVLNKEDLKLRKMVEGAKAKIIWFGERGDVRARDVVLNEGGTTEFILNIGPKKFKAKIPILGEQFVENALAAAAVARVLGVSAKLIIQGLANFQRQEHRMNVFRHISGAIIVDDSYNSNPAAVKETLKTFLQIGARKHKIVVLGDMLELGKYTKKSHQELGRLISGLGIDFLIGVGKAAKIMTEEAQKRMGSGRVKVFASRKKVYPFIKRFFKSGNIILIKASRSIGLDKLALRLEKGI</sequence>
<dbReference type="Pfam" id="PF08245">
    <property type="entry name" value="Mur_ligase_M"/>
    <property type="match status" value="1"/>
</dbReference>
<keyword evidence="3" id="KW-0547">Nucleotide-binding</keyword>
<dbReference type="GO" id="GO:0008766">
    <property type="term" value="F:UDP-N-acetylmuramoylalanyl-D-glutamyl-2,6-diaminopimelate-D-alanyl-D-alanine ligase activity"/>
    <property type="evidence" value="ECO:0007669"/>
    <property type="project" value="RHEA"/>
</dbReference>
<dbReference type="InterPro" id="IPR004101">
    <property type="entry name" value="Mur_ligase_C"/>
</dbReference>
<comment type="subcellular location">
    <subcellularLocation>
        <location evidence="6">Cytoplasm</location>
    </subcellularLocation>
</comment>
<evidence type="ECO:0000256" key="2">
    <source>
        <dbReference type="ARBA" id="ARBA00022618"/>
    </source>
</evidence>
<reference evidence="10" key="1">
    <citation type="submission" date="2017-09" db="EMBL/GenBank/DDBJ databases">
        <title>Depth-based differentiation of microbial function through sediment-hosted aquifers and enrichment of novel symbionts in the deep terrestrial subsurface.</title>
        <authorList>
            <person name="Probst A.J."/>
            <person name="Ladd B."/>
            <person name="Jarett J.K."/>
            <person name="Geller-Mcgrath D.E."/>
            <person name="Sieber C.M.K."/>
            <person name="Emerson J.B."/>
            <person name="Anantharaman K."/>
            <person name="Thomas B.C."/>
            <person name="Malmstrom R."/>
            <person name="Stieglmeier M."/>
            <person name="Klingl A."/>
            <person name="Woyke T."/>
            <person name="Ryan C.M."/>
            <person name="Banfield J.F."/>
        </authorList>
    </citation>
    <scope>NUCLEOTIDE SEQUENCE [LARGE SCALE GENOMIC DNA]</scope>
</reference>
<evidence type="ECO:0000256" key="5">
    <source>
        <dbReference type="ARBA" id="ARBA00023306"/>
    </source>
</evidence>
<dbReference type="PANTHER" id="PTHR43024">
    <property type="entry name" value="UDP-N-ACETYLMURAMOYL-TRIPEPTIDE--D-ALANYL-D-ALANINE LIGASE"/>
    <property type="match status" value="1"/>
</dbReference>
<evidence type="ECO:0000256" key="3">
    <source>
        <dbReference type="ARBA" id="ARBA00022741"/>
    </source>
</evidence>
<dbReference type="SUPFAM" id="SSF53244">
    <property type="entry name" value="MurD-like peptide ligases, peptide-binding domain"/>
    <property type="match status" value="1"/>
</dbReference>
<dbReference type="InterPro" id="IPR036565">
    <property type="entry name" value="Mur-like_cat_sf"/>
</dbReference>
<dbReference type="InterPro" id="IPR005863">
    <property type="entry name" value="UDP-N-AcMur_synth"/>
</dbReference>
<evidence type="ECO:0000256" key="6">
    <source>
        <dbReference type="RuleBase" id="RU004136"/>
    </source>
</evidence>
<comment type="function">
    <text evidence="6">Involved in cell wall formation. Catalyzes the final step in the synthesis of UDP-N-acetylmuramoyl-pentapeptide, the precursor of murein.</text>
</comment>
<dbReference type="Pfam" id="PF02875">
    <property type="entry name" value="Mur_ligase_C"/>
    <property type="match status" value="1"/>
</dbReference>
<gene>
    <name evidence="9" type="ORF">CO054_00995</name>
</gene>
<dbReference type="InterPro" id="IPR036615">
    <property type="entry name" value="Mur_ligase_C_dom_sf"/>
</dbReference>
<keyword evidence="2 6" id="KW-0132">Cell division</keyword>
<organism evidence="9 10">
    <name type="scientific">Candidatus Shapirobacteria bacterium CG_4_9_14_0_2_um_filter_39_11</name>
    <dbReference type="NCBI Taxonomy" id="1974478"/>
    <lineage>
        <taxon>Bacteria</taxon>
        <taxon>Candidatus Shapironibacteriota</taxon>
    </lineage>
</organism>
<dbReference type="AlphaFoldDB" id="A0A2M8ET81"/>
<keyword evidence="5 6" id="KW-0131">Cell cycle</keyword>
<keyword evidence="6" id="KW-0133">Cell shape</keyword>
<dbReference type="GO" id="GO:0009252">
    <property type="term" value="P:peptidoglycan biosynthetic process"/>
    <property type="evidence" value="ECO:0007669"/>
    <property type="project" value="UniProtKB-UniPathway"/>
</dbReference>
<dbReference type="GO" id="GO:0047480">
    <property type="term" value="F:UDP-N-acetylmuramoyl-tripeptide-D-alanyl-D-alanine ligase activity"/>
    <property type="evidence" value="ECO:0007669"/>
    <property type="project" value="UniProtKB-EC"/>
</dbReference>
<keyword evidence="6" id="KW-0961">Cell wall biogenesis/degradation</keyword>
<keyword evidence="4" id="KW-0067">ATP-binding</keyword>
<dbReference type="SUPFAM" id="SSF53623">
    <property type="entry name" value="MurD-like peptide ligases, catalytic domain"/>
    <property type="match status" value="1"/>
</dbReference>
<dbReference type="GO" id="GO:0008360">
    <property type="term" value="P:regulation of cell shape"/>
    <property type="evidence" value="ECO:0007669"/>
    <property type="project" value="UniProtKB-KW"/>
</dbReference>
<dbReference type="PANTHER" id="PTHR43024:SF1">
    <property type="entry name" value="UDP-N-ACETYLMURAMOYL-TRIPEPTIDE--D-ALANYL-D-ALANINE LIGASE"/>
    <property type="match status" value="1"/>
</dbReference>
<dbReference type="GO" id="GO:0051301">
    <property type="term" value="P:cell division"/>
    <property type="evidence" value="ECO:0007669"/>
    <property type="project" value="UniProtKB-KW"/>
</dbReference>
<dbReference type="InterPro" id="IPR013221">
    <property type="entry name" value="Mur_ligase_cen"/>
</dbReference>
<comment type="catalytic activity">
    <reaction evidence="6">
        <text>D-alanyl-D-alanine + UDP-N-acetyl-alpha-D-muramoyl-L-alanyl-gamma-D-glutamyl-meso-2,6-diaminopimelate + ATP = UDP-N-acetyl-alpha-D-muramoyl-L-alanyl-gamma-D-glutamyl-meso-2,6-diaminopimeloyl-D-alanyl-D-alanine + ADP + phosphate + H(+)</text>
        <dbReference type="Rhea" id="RHEA:28374"/>
        <dbReference type="ChEBI" id="CHEBI:15378"/>
        <dbReference type="ChEBI" id="CHEBI:30616"/>
        <dbReference type="ChEBI" id="CHEBI:43474"/>
        <dbReference type="ChEBI" id="CHEBI:57822"/>
        <dbReference type="ChEBI" id="CHEBI:61386"/>
        <dbReference type="ChEBI" id="CHEBI:83905"/>
        <dbReference type="ChEBI" id="CHEBI:456216"/>
        <dbReference type="EC" id="6.3.2.10"/>
    </reaction>
</comment>
<proteinExistence type="predicted"/>
<evidence type="ECO:0000259" key="7">
    <source>
        <dbReference type="Pfam" id="PF02875"/>
    </source>
</evidence>
<dbReference type="Proteomes" id="UP000229816">
    <property type="component" value="Unassembled WGS sequence"/>
</dbReference>
<protein>
    <recommendedName>
        <fullName evidence="6">UDP-N-acetylmuramoyl-tripeptide--D-alanyl-D-alanine ligase</fullName>
        <ecNumber evidence="6">6.3.2.10</ecNumber>
    </recommendedName>
</protein>
<evidence type="ECO:0000259" key="8">
    <source>
        <dbReference type="Pfam" id="PF08245"/>
    </source>
</evidence>
<dbReference type="GO" id="GO:0071555">
    <property type="term" value="P:cell wall organization"/>
    <property type="evidence" value="ECO:0007669"/>
    <property type="project" value="UniProtKB-KW"/>
</dbReference>
<name>A0A2M8ET81_9BACT</name>
<comment type="caution">
    <text evidence="9">The sequence shown here is derived from an EMBL/GenBank/DDBJ whole genome shotgun (WGS) entry which is preliminary data.</text>
</comment>
<dbReference type="GO" id="GO:0005524">
    <property type="term" value="F:ATP binding"/>
    <property type="evidence" value="ECO:0007669"/>
    <property type="project" value="UniProtKB-KW"/>
</dbReference>
<dbReference type="Gene3D" id="3.40.1190.10">
    <property type="entry name" value="Mur-like, catalytic domain"/>
    <property type="match status" value="1"/>
</dbReference>
<dbReference type="EMBL" id="PFSF01000022">
    <property type="protein sequence ID" value="PJC28276.1"/>
    <property type="molecule type" value="Genomic_DNA"/>
</dbReference>
<dbReference type="Gene3D" id="3.90.190.20">
    <property type="entry name" value="Mur ligase, C-terminal domain"/>
    <property type="match status" value="1"/>
</dbReference>
<accession>A0A2M8ET81</accession>
<evidence type="ECO:0000256" key="4">
    <source>
        <dbReference type="ARBA" id="ARBA00022840"/>
    </source>
</evidence>
<evidence type="ECO:0000313" key="10">
    <source>
        <dbReference type="Proteomes" id="UP000229816"/>
    </source>
</evidence>
<feature type="domain" description="Mur ligase C-terminal" evidence="7">
    <location>
        <begin position="240"/>
        <end position="366"/>
    </location>
</feature>
<comment type="pathway">
    <text evidence="6">Cell wall biogenesis; peptidoglycan biosynthesis.</text>
</comment>
<dbReference type="NCBIfam" id="TIGR01143">
    <property type="entry name" value="murF"/>
    <property type="match status" value="1"/>
</dbReference>
<feature type="domain" description="Mur ligase central" evidence="8">
    <location>
        <begin position="33"/>
        <end position="218"/>
    </location>
</feature>
<dbReference type="GO" id="GO:0005737">
    <property type="term" value="C:cytoplasm"/>
    <property type="evidence" value="ECO:0007669"/>
    <property type="project" value="UniProtKB-SubCell"/>
</dbReference>
<dbReference type="EC" id="6.3.2.10" evidence="6"/>
<dbReference type="InterPro" id="IPR051046">
    <property type="entry name" value="MurCDEF_CellWall_CoF430Synth"/>
</dbReference>
<evidence type="ECO:0000256" key="1">
    <source>
        <dbReference type="ARBA" id="ARBA00022598"/>
    </source>
</evidence>
<dbReference type="UniPathway" id="UPA00219"/>
<keyword evidence="6" id="KW-0573">Peptidoglycan synthesis</keyword>